<feature type="transmembrane region" description="Helical" evidence="1">
    <location>
        <begin position="92"/>
        <end position="111"/>
    </location>
</feature>
<name>A0ABU2NDM0_9PSEU</name>
<comment type="caution">
    <text evidence="2">The sequence shown here is derived from an EMBL/GenBank/DDBJ whole genome shotgun (WGS) entry which is preliminary data.</text>
</comment>
<keyword evidence="1" id="KW-0472">Membrane</keyword>
<keyword evidence="1" id="KW-0812">Transmembrane</keyword>
<dbReference type="EMBL" id="JAVREJ010000016">
    <property type="protein sequence ID" value="MDT0352052.1"/>
    <property type="molecule type" value="Genomic_DNA"/>
</dbReference>
<evidence type="ECO:0000313" key="2">
    <source>
        <dbReference type="EMBL" id="MDT0352052.1"/>
    </source>
</evidence>
<protein>
    <recommendedName>
        <fullName evidence="4">Integral membrane protein</fullName>
    </recommendedName>
</protein>
<reference evidence="3" key="1">
    <citation type="submission" date="2023-07" db="EMBL/GenBank/DDBJ databases">
        <title>30 novel species of actinomycetes from the DSMZ collection.</title>
        <authorList>
            <person name="Nouioui I."/>
        </authorList>
    </citation>
    <scope>NUCLEOTIDE SEQUENCE [LARGE SCALE GENOMIC DNA]</scope>
    <source>
        <strain evidence="3">DSM 45834</strain>
    </source>
</reference>
<gene>
    <name evidence="2" type="ORF">RM445_21205</name>
</gene>
<proteinExistence type="predicted"/>
<dbReference type="Proteomes" id="UP001183202">
    <property type="component" value="Unassembled WGS sequence"/>
</dbReference>
<accession>A0ABU2NDM0</accession>
<feature type="transmembrane region" description="Helical" evidence="1">
    <location>
        <begin position="34"/>
        <end position="54"/>
    </location>
</feature>
<evidence type="ECO:0000256" key="1">
    <source>
        <dbReference type="SAM" id="Phobius"/>
    </source>
</evidence>
<sequence length="119" mass="12083">MYDALALATLLATGALAVLGLVLTALNRPPGPEFKIAVGVVVALLAVQAAIGAVRAFGVTLPEQSTFLIYLAVSVCVLPIATQFAYAEPTRWGGTVVAVGAVATLVAVLRLQGLWVPGG</sequence>
<evidence type="ECO:0008006" key="4">
    <source>
        <dbReference type="Google" id="ProtNLM"/>
    </source>
</evidence>
<keyword evidence="3" id="KW-1185">Reference proteome</keyword>
<feature type="transmembrane region" description="Helical" evidence="1">
    <location>
        <begin position="66"/>
        <end position="86"/>
    </location>
</feature>
<evidence type="ECO:0000313" key="3">
    <source>
        <dbReference type="Proteomes" id="UP001183202"/>
    </source>
</evidence>
<dbReference type="RefSeq" id="WP_311558559.1">
    <property type="nucleotide sequence ID" value="NZ_JAVREJ010000016.1"/>
</dbReference>
<organism evidence="2 3">
    <name type="scientific">Pseudonocardia charpentierae</name>
    <dbReference type="NCBI Taxonomy" id="3075545"/>
    <lineage>
        <taxon>Bacteria</taxon>
        <taxon>Bacillati</taxon>
        <taxon>Actinomycetota</taxon>
        <taxon>Actinomycetes</taxon>
        <taxon>Pseudonocardiales</taxon>
        <taxon>Pseudonocardiaceae</taxon>
        <taxon>Pseudonocardia</taxon>
    </lineage>
</organism>
<keyword evidence="1" id="KW-1133">Transmembrane helix</keyword>